<comment type="caution">
    <text evidence="2">The sequence shown here is derived from an EMBL/GenBank/DDBJ whole genome shotgun (WGS) entry which is preliminary data.</text>
</comment>
<proteinExistence type="predicted"/>
<gene>
    <name evidence="2" type="ORF">HMPREF9460_03990</name>
</gene>
<sequence length="184" mass="19919">MKWRELSMKKVWTRMICSVLLFACCILPSTAMAVEGKEANVIVTVEHEEKDIFEMYGNVFEESMVESRKSTVDLSSGSVAFTVGVLDAGEKYTTDTYDISKSKIKVTLQSIGGASPHVKVTLYKSSGVSVATSTVNLPWSTPLGGGGSETVTFSNLNSSTNYYAVIENMDTVETGTILCVVKQA</sequence>
<dbReference type="Proteomes" id="UP000029585">
    <property type="component" value="Unassembled WGS sequence"/>
</dbReference>
<evidence type="ECO:0000313" key="3">
    <source>
        <dbReference type="Proteomes" id="UP000029585"/>
    </source>
</evidence>
<keyword evidence="1" id="KW-0732">Signal</keyword>
<dbReference type="AlphaFoldDB" id="A0A096B0J9"/>
<feature type="chain" id="PRO_5001917549" description="Fibronectin type-III domain-containing protein" evidence="1">
    <location>
        <begin position="34"/>
        <end position="184"/>
    </location>
</feature>
<feature type="signal peptide" evidence="1">
    <location>
        <begin position="1"/>
        <end position="33"/>
    </location>
</feature>
<dbReference type="EMBL" id="ADLO01000124">
    <property type="protein sequence ID" value="KGF52516.1"/>
    <property type="molecule type" value="Genomic_DNA"/>
</dbReference>
<dbReference type="HOGENOM" id="CLU_1516031_0_0_9"/>
<evidence type="ECO:0000313" key="2">
    <source>
        <dbReference type="EMBL" id="KGF52516.1"/>
    </source>
</evidence>
<keyword evidence="3" id="KW-1185">Reference proteome</keyword>
<protein>
    <recommendedName>
        <fullName evidence="4">Fibronectin type-III domain-containing protein</fullName>
    </recommendedName>
</protein>
<evidence type="ECO:0008006" key="4">
    <source>
        <dbReference type="Google" id="ProtNLM"/>
    </source>
</evidence>
<name>A0A096B0J9_FLAPL</name>
<accession>A0A096B0J9</accession>
<organism evidence="2 3">
    <name type="scientific">Flavonifractor plautii 1_3_50AFAA</name>
    <dbReference type="NCBI Taxonomy" id="742738"/>
    <lineage>
        <taxon>Bacteria</taxon>
        <taxon>Bacillati</taxon>
        <taxon>Bacillota</taxon>
        <taxon>Clostridia</taxon>
        <taxon>Eubacteriales</taxon>
        <taxon>Oscillospiraceae</taxon>
        <taxon>Flavonifractor</taxon>
    </lineage>
</organism>
<evidence type="ECO:0000256" key="1">
    <source>
        <dbReference type="SAM" id="SignalP"/>
    </source>
</evidence>
<reference evidence="2 3" key="1">
    <citation type="submission" date="2011-08" db="EMBL/GenBank/DDBJ databases">
        <title>The Genome Sequence of Clostridium orbiscindens 1_3_50AFAA.</title>
        <authorList>
            <consortium name="The Broad Institute Genome Sequencing Platform"/>
            <person name="Earl A."/>
            <person name="Ward D."/>
            <person name="Feldgarden M."/>
            <person name="Gevers D."/>
            <person name="Daigneault M."/>
            <person name="Strauss J."/>
            <person name="Allen-Vercoe E."/>
            <person name="Young S.K."/>
            <person name="Zeng Q."/>
            <person name="Gargeya S."/>
            <person name="Fitzgerald M."/>
            <person name="Haas B."/>
            <person name="Abouelleil A."/>
            <person name="Alvarado L."/>
            <person name="Arachchi H.M."/>
            <person name="Berlin A."/>
            <person name="Brown A."/>
            <person name="Chapman S.B."/>
            <person name="Chen Z."/>
            <person name="Dunbar C."/>
            <person name="Freedman E."/>
            <person name="Gearin G."/>
            <person name="Gellesch M."/>
            <person name="Goldberg J."/>
            <person name="Griggs A."/>
            <person name="Gujja S."/>
            <person name="Heiman D."/>
            <person name="Howarth C."/>
            <person name="Larson L."/>
            <person name="Lui A."/>
            <person name="MacDonald P.J.P."/>
            <person name="Montmayeur A."/>
            <person name="Murphy C."/>
            <person name="Neiman D."/>
            <person name="Pearson M."/>
            <person name="Priest M."/>
            <person name="Roberts A."/>
            <person name="Saif S."/>
            <person name="Shea T."/>
            <person name="Shenoy N."/>
            <person name="Sisk P."/>
            <person name="Stolte C."/>
            <person name="Sykes S."/>
            <person name="Wortman J."/>
            <person name="Nusbaum C."/>
            <person name="Birren B."/>
        </authorList>
    </citation>
    <scope>NUCLEOTIDE SEQUENCE [LARGE SCALE GENOMIC DNA]</scope>
    <source>
        <strain evidence="2 3">1_3_50AFAA</strain>
    </source>
</reference>